<feature type="transmembrane region" description="Helical" evidence="5">
    <location>
        <begin position="202"/>
        <end position="225"/>
    </location>
</feature>
<dbReference type="Proteomes" id="UP000838878">
    <property type="component" value="Chromosome 2"/>
</dbReference>
<evidence type="ECO:0008006" key="8">
    <source>
        <dbReference type="Google" id="ProtNLM"/>
    </source>
</evidence>
<evidence type="ECO:0000313" key="6">
    <source>
        <dbReference type="EMBL" id="CAH0721470.1"/>
    </source>
</evidence>
<dbReference type="OrthoDB" id="432835at2759"/>
<sequence length="266" mass="28813">MAQDRQLNVLAKTGGSTESGGAILGGSTAWSLLRMSYYFWTSDLGVELGVSVLFIAGALLCLPACWLASMVPYHPRSVTLSATLMMLLITGMMLLSTGISSITNLSRVVKDTNSLNASMQRAMSYEKFYPEVKDAFASMQLELKCCGVHSHTDWYQHRFSLPPACCGRARNDKTEKNCDTPLYRTGCVRLARAELHMFSNSLAVLGCVLIIVKAVTLFAAAYTLVTNVLEQKTSAFKPPPPLRIACLSSPLLSLAPPMAPKAPAPI</sequence>
<feature type="transmembrane region" description="Helical" evidence="5">
    <location>
        <begin position="46"/>
        <end position="68"/>
    </location>
</feature>
<evidence type="ECO:0000313" key="7">
    <source>
        <dbReference type="Proteomes" id="UP000838878"/>
    </source>
</evidence>
<dbReference type="SUPFAM" id="SSF48652">
    <property type="entry name" value="Tetraspanin"/>
    <property type="match status" value="1"/>
</dbReference>
<dbReference type="CDD" id="cd03127">
    <property type="entry name" value="tetraspanin_LEL"/>
    <property type="match status" value="1"/>
</dbReference>
<feature type="non-terminal residue" evidence="6">
    <location>
        <position position="266"/>
    </location>
</feature>
<keyword evidence="2 5" id="KW-0812">Transmembrane</keyword>
<dbReference type="AlphaFoldDB" id="A0A8J9YCJ6"/>
<dbReference type="EMBL" id="OV170222">
    <property type="protein sequence ID" value="CAH0721470.1"/>
    <property type="molecule type" value="Genomic_DNA"/>
</dbReference>
<keyword evidence="3 5" id="KW-1133">Transmembrane helix</keyword>
<protein>
    <recommendedName>
        <fullName evidence="8">Tetraspanin</fullName>
    </recommendedName>
</protein>
<dbReference type="GO" id="GO:0016020">
    <property type="term" value="C:membrane"/>
    <property type="evidence" value="ECO:0007669"/>
    <property type="project" value="UniProtKB-SubCell"/>
</dbReference>
<dbReference type="Gene3D" id="1.10.1450.10">
    <property type="entry name" value="Tetraspanin"/>
    <property type="match status" value="1"/>
</dbReference>
<evidence type="ECO:0000256" key="2">
    <source>
        <dbReference type="ARBA" id="ARBA00022692"/>
    </source>
</evidence>
<evidence type="ECO:0000256" key="4">
    <source>
        <dbReference type="ARBA" id="ARBA00023136"/>
    </source>
</evidence>
<name>A0A8J9YCJ6_9NEOP</name>
<dbReference type="InterPro" id="IPR018499">
    <property type="entry name" value="Tetraspanin/Peripherin"/>
</dbReference>
<evidence type="ECO:0000256" key="3">
    <source>
        <dbReference type="ARBA" id="ARBA00022989"/>
    </source>
</evidence>
<evidence type="ECO:0000256" key="1">
    <source>
        <dbReference type="ARBA" id="ARBA00004141"/>
    </source>
</evidence>
<evidence type="ECO:0000256" key="5">
    <source>
        <dbReference type="SAM" id="Phobius"/>
    </source>
</evidence>
<dbReference type="InterPro" id="IPR008952">
    <property type="entry name" value="Tetraspanin_EC2_sf"/>
</dbReference>
<accession>A0A8J9YCJ6</accession>
<gene>
    <name evidence="6" type="ORF">BINO364_LOCUS7567</name>
</gene>
<proteinExistence type="predicted"/>
<keyword evidence="4 5" id="KW-0472">Membrane</keyword>
<keyword evidence="7" id="KW-1185">Reference proteome</keyword>
<feature type="transmembrane region" description="Helical" evidence="5">
    <location>
        <begin position="80"/>
        <end position="102"/>
    </location>
</feature>
<comment type="subcellular location">
    <subcellularLocation>
        <location evidence="1">Membrane</location>
        <topology evidence="1">Multi-pass membrane protein</topology>
    </subcellularLocation>
</comment>
<organism evidence="6 7">
    <name type="scientific">Brenthis ino</name>
    <name type="common">lesser marbled fritillary</name>
    <dbReference type="NCBI Taxonomy" id="405034"/>
    <lineage>
        <taxon>Eukaryota</taxon>
        <taxon>Metazoa</taxon>
        <taxon>Ecdysozoa</taxon>
        <taxon>Arthropoda</taxon>
        <taxon>Hexapoda</taxon>
        <taxon>Insecta</taxon>
        <taxon>Pterygota</taxon>
        <taxon>Neoptera</taxon>
        <taxon>Endopterygota</taxon>
        <taxon>Lepidoptera</taxon>
        <taxon>Glossata</taxon>
        <taxon>Ditrysia</taxon>
        <taxon>Papilionoidea</taxon>
        <taxon>Nymphalidae</taxon>
        <taxon>Heliconiinae</taxon>
        <taxon>Argynnini</taxon>
        <taxon>Brenthis</taxon>
    </lineage>
</organism>
<dbReference type="Pfam" id="PF00335">
    <property type="entry name" value="Tetraspanin"/>
    <property type="match status" value="1"/>
</dbReference>
<reference evidence="6" key="1">
    <citation type="submission" date="2021-12" db="EMBL/GenBank/DDBJ databases">
        <authorList>
            <person name="Martin H S."/>
        </authorList>
    </citation>
    <scope>NUCLEOTIDE SEQUENCE</scope>
</reference>